<comment type="caution">
    <text evidence="1">The sequence shown here is derived from an EMBL/GenBank/DDBJ whole genome shotgun (WGS) entry which is preliminary data.</text>
</comment>
<accession>A0A086T2A5</accession>
<gene>
    <name evidence="1" type="ORF">ACRE_057480</name>
</gene>
<dbReference type="Proteomes" id="UP000029964">
    <property type="component" value="Unassembled WGS sequence"/>
</dbReference>
<protein>
    <submittedName>
        <fullName evidence="1">Uncharacterized protein</fullName>
    </submittedName>
</protein>
<dbReference type="HOGENOM" id="CLU_2885234_0_0_1"/>
<dbReference type="AlphaFoldDB" id="A0A086T2A5"/>
<proteinExistence type="predicted"/>
<organism evidence="1 2">
    <name type="scientific">Hapsidospora chrysogenum (strain ATCC 11550 / CBS 779.69 / DSM 880 / IAM 14645 / JCM 23072 / IMI 49137)</name>
    <name type="common">Acremonium chrysogenum</name>
    <dbReference type="NCBI Taxonomy" id="857340"/>
    <lineage>
        <taxon>Eukaryota</taxon>
        <taxon>Fungi</taxon>
        <taxon>Dikarya</taxon>
        <taxon>Ascomycota</taxon>
        <taxon>Pezizomycotina</taxon>
        <taxon>Sordariomycetes</taxon>
        <taxon>Hypocreomycetidae</taxon>
        <taxon>Hypocreales</taxon>
        <taxon>Bionectriaceae</taxon>
        <taxon>Hapsidospora</taxon>
    </lineage>
</organism>
<reference evidence="2" key="1">
    <citation type="journal article" date="2014" name="Genome Announc.">
        <title>Genome sequence and annotation of Acremonium chrysogenum, producer of the beta-lactam antibiotic cephalosporin C.</title>
        <authorList>
            <person name="Terfehr D."/>
            <person name="Dahlmann T.A."/>
            <person name="Specht T."/>
            <person name="Zadra I."/>
            <person name="Kuernsteiner H."/>
            <person name="Kueck U."/>
        </authorList>
    </citation>
    <scope>NUCLEOTIDE SEQUENCE [LARGE SCALE GENOMIC DNA]</scope>
    <source>
        <strain evidence="2">ATCC 11550 / CBS 779.69 / DSM 880 / IAM 14645 / JCM 23072 / IMI 49137</strain>
    </source>
</reference>
<name>A0A086T2A5_HAPC1</name>
<dbReference type="EMBL" id="JPKY01000068">
    <property type="protein sequence ID" value="KFH43487.1"/>
    <property type="molecule type" value="Genomic_DNA"/>
</dbReference>
<sequence>MEQRSGAGWAGGRVAVGCVVPAGGAMEIQWRLRRGGLEGGAGDTYLAQNYHILRRRIKLHRGI</sequence>
<keyword evidence="2" id="KW-1185">Reference proteome</keyword>
<evidence type="ECO:0000313" key="1">
    <source>
        <dbReference type="EMBL" id="KFH43487.1"/>
    </source>
</evidence>
<evidence type="ECO:0000313" key="2">
    <source>
        <dbReference type="Proteomes" id="UP000029964"/>
    </source>
</evidence>